<dbReference type="SUPFAM" id="SSF50978">
    <property type="entry name" value="WD40 repeat-like"/>
    <property type="match status" value="2"/>
</dbReference>
<keyword evidence="6" id="KW-0599">Photoprotein</keyword>
<dbReference type="PROSITE" id="PS00678">
    <property type="entry name" value="WD_REPEATS_1"/>
    <property type="match status" value="2"/>
</dbReference>
<dbReference type="SMART" id="SM00320">
    <property type="entry name" value="WD40"/>
    <property type="match status" value="10"/>
</dbReference>
<feature type="repeat" description="WD" evidence="7">
    <location>
        <begin position="579"/>
        <end position="620"/>
    </location>
</feature>
<evidence type="ECO:0000256" key="1">
    <source>
        <dbReference type="ARBA" id="ARBA00007828"/>
    </source>
</evidence>
<dbReference type="Proteomes" id="UP000594262">
    <property type="component" value="Unplaced"/>
</dbReference>
<dbReference type="Gene3D" id="1.10.238.10">
    <property type="entry name" value="EF-hand"/>
    <property type="match status" value="1"/>
</dbReference>
<dbReference type="InterPro" id="IPR001680">
    <property type="entry name" value="WD40_rpt"/>
</dbReference>
<accession>A0A7M5WM04</accession>
<dbReference type="GO" id="GO:0005509">
    <property type="term" value="F:calcium ion binding"/>
    <property type="evidence" value="ECO:0007669"/>
    <property type="project" value="InterPro"/>
</dbReference>
<dbReference type="PROSITE" id="PS50082">
    <property type="entry name" value="WD_REPEATS_2"/>
    <property type="match status" value="6"/>
</dbReference>
<evidence type="ECO:0000259" key="8">
    <source>
        <dbReference type="PROSITE" id="PS50222"/>
    </source>
</evidence>
<dbReference type="InterPro" id="IPR019775">
    <property type="entry name" value="WD40_repeat_CS"/>
</dbReference>
<dbReference type="InterPro" id="IPR015943">
    <property type="entry name" value="WD40/YVTN_repeat-like_dom_sf"/>
</dbReference>
<evidence type="ECO:0000313" key="9">
    <source>
        <dbReference type="EnsemblMetazoa" id="CLYHEMP010544.1"/>
    </source>
</evidence>
<dbReference type="InterPro" id="IPR011044">
    <property type="entry name" value="Quino_amine_DH_bsu"/>
</dbReference>
<keyword evidence="3" id="KW-0677">Repeat</keyword>
<organism evidence="9 10">
    <name type="scientific">Clytia hemisphaerica</name>
    <dbReference type="NCBI Taxonomy" id="252671"/>
    <lineage>
        <taxon>Eukaryota</taxon>
        <taxon>Metazoa</taxon>
        <taxon>Cnidaria</taxon>
        <taxon>Hydrozoa</taxon>
        <taxon>Hydroidolina</taxon>
        <taxon>Leptothecata</taxon>
        <taxon>Obeliida</taxon>
        <taxon>Clytiidae</taxon>
        <taxon>Clytia</taxon>
    </lineage>
</organism>
<dbReference type="PROSITE" id="PS00018">
    <property type="entry name" value="EF_HAND_1"/>
    <property type="match status" value="2"/>
</dbReference>
<keyword evidence="2 7" id="KW-0853">WD repeat</keyword>
<dbReference type="AlphaFoldDB" id="A0A7M5WM04"/>
<dbReference type="InterPro" id="IPR051242">
    <property type="entry name" value="WD-EF-hand_domain"/>
</dbReference>
<dbReference type="EnsemblMetazoa" id="CLYHEMT010544.1">
    <property type="protein sequence ID" value="CLYHEMP010544.1"/>
    <property type="gene ID" value="CLYHEMG010544"/>
</dbReference>
<feature type="repeat" description="WD" evidence="7">
    <location>
        <begin position="492"/>
        <end position="533"/>
    </location>
</feature>
<dbReference type="RefSeq" id="XP_066918416.1">
    <property type="nucleotide sequence ID" value="XM_067062315.1"/>
</dbReference>
<dbReference type="CDD" id="cd00051">
    <property type="entry name" value="EFh"/>
    <property type="match status" value="1"/>
</dbReference>
<name>A0A7M5WM04_9CNID</name>
<feature type="repeat" description="WD" evidence="7">
    <location>
        <begin position="879"/>
        <end position="913"/>
    </location>
</feature>
<dbReference type="Gene3D" id="2.130.10.10">
    <property type="entry name" value="YVTN repeat-like/Quinoprotein amine dehydrogenase"/>
    <property type="match status" value="4"/>
</dbReference>
<dbReference type="InterPro" id="IPR036322">
    <property type="entry name" value="WD40_repeat_dom_sf"/>
</dbReference>
<dbReference type="SMART" id="SM00054">
    <property type="entry name" value="EFh"/>
    <property type="match status" value="2"/>
</dbReference>
<reference evidence="9" key="1">
    <citation type="submission" date="2021-01" db="UniProtKB">
        <authorList>
            <consortium name="EnsemblMetazoa"/>
        </authorList>
    </citation>
    <scope>IDENTIFICATION</scope>
</reference>
<dbReference type="PROSITE" id="PS50222">
    <property type="entry name" value="EF_HAND_2"/>
    <property type="match status" value="2"/>
</dbReference>
<feature type="domain" description="EF-hand" evidence="8">
    <location>
        <begin position="122"/>
        <end position="157"/>
    </location>
</feature>
<feature type="domain" description="EF-hand" evidence="8">
    <location>
        <begin position="160"/>
        <end position="195"/>
    </location>
</feature>
<evidence type="ECO:0000256" key="2">
    <source>
        <dbReference type="ARBA" id="ARBA00022574"/>
    </source>
</evidence>
<keyword evidence="5" id="KW-0455">Luminescence</keyword>
<dbReference type="InterPro" id="IPR011992">
    <property type="entry name" value="EF-hand-dom_pair"/>
</dbReference>
<dbReference type="GeneID" id="136805766"/>
<dbReference type="Pfam" id="PF13499">
    <property type="entry name" value="EF-hand_7"/>
    <property type="match status" value="1"/>
</dbReference>
<feature type="repeat" description="WD" evidence="7">
    <location>
        <begin position="723"/>
        <end position="763"/>
    </location>
</feature>
<protein>
    <recommendedName>
        <fullName evidence="8">EF-hand domain-containing protein</fullName>
    </recommendedName>
</protein>
<evidence type="ECO:0000256" key="5">
    <source>
        <dbReference type="ARBA" id="ARBA00023223"/>
    </source>
</evidence>
<evidence type="ECO:0000256" key="3">
    <source>
        <dbReference type="ARBA" id="ARBA00022737"/>
    </source>
</evidence>
<dbReference type="PANTHER" id="PTHR44324:SF4">
    <property type="entry name" value="WD40 REPEAT DOMAIN 95"/>
    <property type="match status" value="1"/>
</dbReference>
<dbReference type="GO" id="GO:0008218">
    <property type="term" value="P:bioluminescence"/>
    <property type="evidence" value="ECO:0007669"/>
    <property type="project" value="UniProtKB-KW"/>
</dbReference>
<dbReference type="SUPFAM" id="SSF47473">
    <property type="entry name" value="EF-hand"/>
    <property type="match status" value="1"/>
</dbReference>
<evidence type="ECO:0000256" key="6">
    <source>
        <dbReference type="ARBA" id="ARBA00023262"/>
    </source>
</evidence>
<dbReference type="InterPro" id="IPR002048">
    <property type="entry name" value="EF_hand_dom"/>
</dbReference>
<feature type="repeat" description="WD" evidence="7">
    <location>
        <begin position="456"/>
        <end position="481"/>
    </location>
</feature>
<evidence type="ECO:0000256" key="7">
    <source>
        <dbReference type="PROSITE-ProRule" id="PRU00221"/>
    </source>
</evidence>
<sequence length="1047" mass="118708">MSTPLKKRVRPSTASGLIQSSRIPHILDDIRPNTAIGAKEPVLGLEPTYITADLRIGHKLLNSKYTGKQVHGGVDDRNLKSEHGRRNTIGPVDFISNDKTLRPFTAPISENSAKIEERITLDHLNKIKQAFDEADADSSGTLDLEEFKNVFRYFLGLKGASEHQMTALFMKIDSSSDGEINWNEFCTYMQLEYAEKEESYFRSKETAFYLPATIVASPHRDTILSITHTSDNNFLCVSQDGYVSFWSSSMQFKRSKQIESGGRKSKWIIDMILMPQYNKFITATGDREIQFHELSTFEGYCQINSLETVPLKLAYCLTGSDECILVYGDSEGCVSILIIKNVGETLRLWKKMPKVEGIASIGIDSVINEENVKYIRWKVHNDWVQEIRYYHSIRSVISCSTDGNHSLVIGQTLGSTHVSNQKEMKKGLQNTSSLKEFGTKRRLPADETVFKIYKGVKTFDFSKTKNVLATGGMDRLIRLWNPYVPTKPVGILRGHVTPIIHLFMVEDDNRLFSVSNDIMVKVWDIHDQTCLLTVRPKSHLIKGELSAIHYNPISRGLAFATDHVALLRLKNKPLAMQMTTTHKEAVTCSCYNTSFNHVVTSSEGSVIKVWDIENGDQVFEYSDVHDQTSVTDMCFDSTQRRLVTCGQDGKIKIWNYNNGHCLSTLHPEDELSEVSCLVYFTINKNRYIVAAGWDRRINIYSDSSQSLHHVKSPYIKWPDDTPILAHQEDILSIAYLDPHFLATSSYDGQILVWNVTSGRIFTKPKSDLLNDVTDAELLSGDLSISKIIFLQTRSEKREAASLVANGPKGFVHFWNLYDSKLPYAKFENKNGHQVSFMVSNADNSQFITTDVKGFVTVWCVEKYCMNGPEKKPPRALRSWRAHIQPITCASLVESKNCMMTSSTDGTVRVWSLEGHFVGTFGQPLKWNIYDCSSFQHPMAPYDVLMDPGSIPNHPVLMKDDEDDMDPNEITSSMQELRVRKMNDVDIKQMLDSHVCSNSSGKRLRHARLRGEMKDETFGEIPLWSDRSAYKSLRCYDLDEVPPPSNDN</sequence>
<dbReference type="SUPFAM" id="SSF50969">
    <property type="entry name" value="YVTN repeat-like/Quinoprotein amine dehydrogenase"/>
    <property type="match status" value="1"/>
</dbReference>
<keyword evidence="4" id="KW-0106">Calcium</keyword>
<keyword evidence="10" id="KW-1185">Reference proteome</keyword>
<comment type="similarity">
    <text evidence="1">Belongs to the aequorin family.</text>
</comment>
<evidence type="ECO:0000313" key="10">
    <source>
        <dbReference type="Proteomes" id="UP000594262"/>
    </source>
</evidence>
<proteinExistence type="inferred from homology"/>
<dbReference type="Pfam" id="PF00400">
    <property type="entry name" value="WD40"/>
    <property type="match status" value="6"/>
</dbReference>
<dbReference type="PANTHER" id="PTHR44324">
    <property type="entry name" value="WD40 REPEAT DOMAIN 95"/>
    <property type="match status" value="1"/>
</dbReference>
<feature type="repeat" description="WD" evidence="7">
    <location>
        <begin position="630"/>
        <end position="664"/>
    </location>
</feature>
<evidence type="ECO:0000256" key="4">
    <source>
        <dbReference type="ARBA" id="ARBA00022837"/>
    </source>
</evidence>
<dbReference type="InterPro" id="IPR018247">
    <property type="entry name" value="EF_Hand_1_Ca_BS"/>
</dbReference>
<dbReference type="PROSITE" id="PS50294">
    <property type="entry name" value="WD_REPEATS_REGION"/>
    <property type="match status" value="4"/>
</dbReference>
<dbReference type="OrthoDB" id="75172at2759"/>